<gene>
    <name evidence="1" type="ORF">AS202_01970</name>
</gene>
<sequence>MRVLDRIVLFLFITGINCIYARQEHVYIDKHAEGVESNELQHSVEIIMTHLDIDAYYQYVDFDNIALKESTITTSHFVYLIPYQTSSMSDWNVCIAILNEANEIVISGVAKHVWDYQADVSFYPVISFDQPYIYNKNIELNITVDILKTGEVEDKEVVSNQKLVFVPNEHKDKLINILQYEYNTVLKHDDAKGYRYSFSVNNNDKLTIESEMTEEFYNLNLVREHNISISTLPQLKQKCTIANQKAAPFLVKEQREDSFLTAYFMQRFTEAYIYYKEEEKYKPLSAVVPRVNILSLYEKCMIQNKP</sequence>
<name>A0A0U2WG83_9FLAO</name>
<dbReference type="KEGG" id="mod:AS202_01970"/>
<accession>A0A0U2WG83</accession>
<evidence type="ECO:0000313" key="2">
    <source>
        <dbReference type="Proteomes" id="UP000069030"/>
    </source>
</evidence>
<dbReference type="AlphaFoldDB" id="A0A0U2WG83"/>
<proteinExistence type="predicted"/>
<dbReference type="RefSeq" id="WP_006260331.1">
    <property type="nucleotide sequence ID" value="NZ_BCMQ01000007.1"/>
</dbReference>
<reference evidence="1 2" key="1">
    <citation type="journal article" date="2016" name="J. Zhejiang Univ. Sci. B">
        <title>Antibiotic resistance mechanisms of Myroides sp.</title>
        <authorList>
            <person name="Hu S."/>
            <person name="Yuan S."/>
            <person name="Qu H."/>
            <person name="Jiang T."/>
            <person name="Zhou Y."/>
            <person name="Wang M."/>
            <person name="Ming D."/>
        </authorList>
    </citation>
    <scope>NUCLEOTIDE SEQUENCE [LARGE SCALE GENOMIC DNA]</scope>
    <source>
        <strain evidence="1 2">PR63039</strain>
    </source>
</reference>
<organism evidence="1 2">
    <name type="scientific">Myroides odoratimimus</name>
    <dbReference type="NCBI Taxonomy" id="76832"/>
    <lineage>
        <taxon>Bacteria</taxon>
        <taxon>Pseudomonadati</taxon>
        <taxon>Bacteroidota</taxon>
        <taxon>Flavobacteriia</taxon>
        <taxon>Flavobacteriales</taxon>
        <taxon>Flavobacteriaceae</taxon>
        <taxon>Myroides</taxon>
    </lineage>
</organism>
<dbReference type="Proteomes" id="UP000069030">
    <property type="component" value="Chromosome"/>
</dbReference>
<protein>
    <submittedName>
        <fullName evidence="1">Uncharacterized protein</fullName>
    </submittedName>
</protein>
<evidence type="ECO:0000313" key="1">
    <source>
        <dbReference type="EMBL" id="ALU25010.1"/>
    </source>
</evidence>
<dbReference type="EMBL" id="CP013690">
    <property type="protein sequence ID" value="ALU25010.1"/>
    <property type="molecule type" value="Genomic_DNA"/>
</dbReference>